<evidence type="ECO:0000256" key="9">
    <source>
        <dbReference type="ARBA" id="ARBA00023264"/>
    </source>
</evidence>
<evidence type="ECO:0000256" key="1">
    <source>
        <dbReference type="ARBA" id="ARBA00022490"/>
    </source>
</evidence>
<evidence type="ECO:0000256" key="3">
    <source>
        <dbReference type="ARBA" id="ARBA00022723"/>
    </source>
</evidence>
<dbReference type="CDD" id="cd08175">
    <property type="entry name" value="G1PDH"/>
    <property type="match status" value="1"/>
</dbReference>
<keyword evidence="8" id="KW-0594">Phospholipid biosynthesis</keyword>
<keyword evidence="4" id="KW-0521">NADP</keyword>
<gene>
    <name evidence="10" type="ORF">H0S73_07430</name>
</gene>
<dbReference type="PANTHER" id="PTHR43616:SF5">
    <property type="entry name" value="GLYCEROL DEHYDROGENASE 1"/>
    <property type="match status" value="1"/>
</dbReference>
<keyword evidence="5" id="KW-0560">Oxidoreductase</keyword>
<evidence type="ECO:0000256" key="2">
    <source>
        <dbReference type="ARBA" id="ARBA00022516"/>
    </source>
</evidence>
<evidence type="ECO:0000256" key="5">
    <source>
        <dbReference type="ARBA" id="ARBA00023002"/>
    </source>
</evidence>
<evidence type="ECO:0000256" key="6">
    <source>
        <dbReference type="ARBA" id="ARBA00023027"/>
    </source>
</evidence>
<accession>A0A838BKF6</accession>
<evidence type="ECO:0000256" key="7">
    <source>
        <dbReference type="ARBA" id="ARBA00023098"/>
    </source>
</evidence>
<dbReference type="InterPro" id="IPR016205">
    <property type="entry name" value="Glycerol_DH"/>
</dbReference>
<keyword evidence="1" id="KW-0963">Cytoplasm</keyword>
<dbReference type="PANTHER" id="PTHR43616">
    <property type="entry name" value="GLYCEROL DEHYDROGENASE"/>
    <property type="match status" value="1"/>
</dbReference>
<protein>
    <submittedName>
        <fullName evidence="10">sn-glycerol-1-phosphate dehydrogenase</fullName>
    </submittedName>
</protein>
<evidence type="ECO:0000313" key="11">
    <source>
        <dbReference type="Proteomes" id="UP000572984"/>
    </source>
</evidence>
<comment type="caution">
    <text evidence="10">The sequence shown here is derived from an EMBL/GenBank/DDBJ whole genome shotgun (WGS) entry which is preliminary data.</text>
</comment>
<evidence type="ECO:0000256" key="4">
    <source>
        <dbReference type="ARBA" id="ARBA00022857"/>
    </source>
</evidence>
<keyword evidence="7" id="KW-0443">Lipid metabolism</keyword>
<name>A0A838BKF6_9HYPH</name>
<dbReference type="GO" id="GO:0008654">
    <property type="term" value="P:phospholipid biosynthetic process"/>
    <property type="evidence" value="ECO:0007669"/>
    <property type="project" value="UniProtKB-KW"/>
</dbReference>
<dbReference type="Pfam" id="PF13685">
    <property type="entry name" value="Fe-ADH_2"/>
    <property type="match status" value="1"/>
</dbReference>
<dbReference type="Gene3D" id="1.20.1090.10">
    <property type="entry name" value="Dehydroquinate synthase-like - alpha domain"/>
    <property type="match status" value="1"/>
</dbReference>
<reference evidence="10 11" key="1">
    <citation type="submission" date="2020-07" db="EMBL/GenBank/DDBJ databases">
        <title>Draft genome and description of Microvirga mediterraneensis Marseille-Q2068 sp. nov.</title>
        <authorList>
            <person name="Boxberger M."/>
        </authorList>
    </citation>
    <scope>NUCLEOTIDE SEQUENCE [LARGE SCALE GENOMIC DNA]</scope>
    <source>
        <strain evidence="10 11">Marseille-Q2068</strain>
    </source>
</reference>
<dbReference type="Proteomes" id="UP000572984">
    <property type="component" value="Unassembled WGS sequence"/>
</dbReference>
<keyword evidence="9" id="KW-1208">Phospholipid metabolism</keyword>
<dbReference type="SUPFAM" id="SSF56796">
    <property type="entry name" value="Dehydroquinate synthase-like"/>
    <property type="match status" value="1"/>
</dbReference>
<dbReference type="AlphaFoldDB" id="A0A838BKF6"/>
<dbReference type="InterPro" id="IPR032837">
    <property type="entry name" value="G1PDH"/>
</dbReference>
<organism evidence="10 11">
    <name type="scientific">Microvirga mediterraneensis</name>
    <dbReference type="NCBI Taxonomy" id="2754695"/>
    <lineage>
        <taxon>Bacteria</taxon>
        <taxon>Pseudomonadati</taxon>
        <taxon>Pseudomonadota</taxon>
        <taxon>Alphaproteobacteria</taxon>
        <taxon>Hyphomicrobiales</taxon>
        <taxon>Methylobacteriaceae</taxon>
        <taxon>Microvirga</taxon>
    </lineage>
</organism>
<proteinExistence type="predicted"/>
<dbReference type="GO" id="GO:0046872">
    <property type="term" value="F:metal ion binding"/>
    <property type="evidence" value="ECO:0007669"/>
    <property type="project" value="UniProtKB-KW"/>
</dbReference>
<keyword evidence="2" id="KW-0444">Lipid biosynthesis</keyword>
<keyword evidence="11" id="KW-1185">Reference proteome</keyword>
<dbReference type="GO" id="GO:0016614">
    <property type="term" value="F:oxidoreductase activity, acting on CH-OH group of donors"/>
    <property type="evidence" value="ECO:0007669"/>
    <property type="project" value="InterPro"/>
</dbReference>
<keyword evidence="3" id="KW-0479">Metal-binding</keyword>
<dbReference type="RefSeq" id="WP_181051550.1">
    <property type="nucleotide sequence ID" value="NZ_JACDXJ010000001.1"/>
</dbReference>
<dbReference type="Gene3D" id="3.40.50.1970">
    <property type="match status" value="1"/>
</dbReference>
<sequence>MTGQAQVLNEAVRKATTTRQVFVSSSALAFLPDSVRAVGDRAPMIVADQNTMTAAGCDALAVLEQAGLPAIAPVILEAAPRVKPHAALARDIAEAIKGQGTIPVAVGSGVINDLTKYAAELAGVPYICVATAASMDGYAASGAALLDDGFKRTLDCAPPVGIVADLDVIARAPARMAGWGYGDLAGKIVAGVDWKLADLLGEESIKPEPFALVQDNVRGWLSQPGAIGRADPAALGDLVNGLLVSGFAMQAHGNSRPASGAEHLISHVWEMERLTYQGEPAAHGACVGIGTVAILALYEWFLAQDIDENVIMQARGVVSSPETIEAEIEAAFSDQHIADSARTEMSVKLERGPSRAKRLATLAADWPALREELRRYCISPDEMEAWLRAAGAAAHPGDLGVPLTQLAKEYRRARLIRRRFTILDLLEDLGWLDKGIAALMADGGFWGRRSKGQGIAISTP</sequence>
<evidence type="ECO:0000256" key="8">
    <source>
        <dbReference type="ARBA" id="ARBA00023209"/>
    </source>
</evidence>
<evidence type="ECO:0000313" key="10">
    <source>
        <dbReference type="EMBL" id="MBA1155958.1"/>
    </source>
</evidence>
<keyword evidence="6" id="KW-0520">NAD</keyword>
<dbReference type="EMBL" id="JACDXJ010000001">
    <property type="protein sequence ID" value="MBA1155958.1"/>
    <property type="molecule type" value="Genomic_DNA"/>
</dbReference>